<feature type="signal peptide" evidence="1">
    <location>
        <begin position="1"/>
        <end position="19"/>
    </location>
</feature>
<proteinExistence type="predicted"/>
<dbReference type="SUPFAM" id="SSF56436">
    <property type="entry name" value="C-type lectin-like"/>
    <property type="match status" value="1"/>
</dbReference>
<keyword evidence="1" id="KW-0732">Signal</keyword>
<dbReference type="EMBL" id="JAUTAL010000001">
    <property type="protein sequence ID" value="MDQ1096679.1"/>
    <property type="molecule type" value="Genomic_DNA"/>
</dbReference>
<dbReference type="InterPro" id="IPR001304">
    <property type="entry name" value="C-type_lectin-like"/>
</dbReference>
<dbReference type="InterPro" id="IPR016187">
    <property type="entry name" value="CTDL_fold"/>
</dbReference>
<gene>
    <name evidence="3" type="ORF">QE404_001826</name>
</gene>
<protein>
    <recommendedName>
        <fullName evidence="2">C-type lectin domain-containing protein</fullName>
    </recommendedName>
</protein>
<reference evidence="3 4" key="1">
    <citation type="submission" date="2023-07" db="EMBL/GenBank/DDBJ databases">
        <title>Functional and genomic diversity of the sorghum phyllosphere microbiome.</title>
        <authorList>
            <person name="Shade A."/>
        </authorList>
    </citation>
    <scope>NUCLEOTIDE SEQUENCE [LARGE SCALE GENOMIC DNA]</scope>
    <source>
        <strain evidence="3 4">SORGH_AS_1064</strain>
    </source>
</reference>
<accession>A0ABU0THZ3</accession>
<evidence type="ECO:0000313" key="3">
    <source>
        <dbReference type="EMBL" id="MDQ1096679.1"/>
    </source>
</evidence>
<evidence type="ECO:0000256" key="1">
    <source>
        <dbReference type="SAM" id="SignalP"/>
    </source>
</evidence>
<dbReference type="RefSeq" id="WP_307449486.1">
    <property type="nucleotide sequence ID" value="NZ_JAUTAL010000001.1"/>
</dbReference>
<dbReference type="Proteomes" id="UP001225072">
    <property type="component" value="Unassembled WGS sequence"/>
</dbReference>
<organism evidence="3 4">
    <name type="scientific">Chryseobacterium camelliae</name>
    <dbReference type="NCBI Taxonomy" id="1265445"/>
    <lineage>
        <taxon>Bacteria</taxon>
        <taxon>Pseudomonadati</taxon>
        <taxon>Bacteroidota</taxon>
        <taxon>Flavobacteriia</taxon>
        <taxon>Flavobacteriales</taxon>
        <taxon>Weeksellaceae</taxon>
        <taxon>Chryseobacterium group</taxon>
        <taxon>Chryseobacterium</taxon>
    </lineage>
</organism>
<name>A0ABU0THZ3_9FLAO</name>
<evidence type="ECO:0000259" key="2">
    <source>
        <dbReference type="PROSITE" id="PS50041"/>
    </source>
</evidence>
<dbReference type="PROSITE" id="PS50041">
    <property type="entry name" value="C_TYPE_LECTIN_2"/>
    <property type="match status" value="1"/>
</dbReference>
<sequence length="320" mass="34374">MNKYLLLLSFAGCSIGLSAQMGIGTSNVISSLQVNALKTDGTTSEGIGMPRMTGDQIKNAGPKYTAAQTGAIVYATSIPTAADTKTANITSAGCYYFDGSIWRSLGAVTNTTVLSYSTSVDSNILGYIPSKTATASSTPATLTIGSSTYTKQGNITYTVNGHTYTAYSGNGAINWFDAYNAAKNMGGYLATFTTDNEWQYVEQNLLTNNTVFDSQRTWIGFVKFSWDAGSALTPDPEEKWITGEQPLHDYSAGGLSAVRKVNWFYDNEPNNAGSGEGFVHTYGKNDNVTVVKNNYTSVHPWNDFPANNTGVSGFIVEFQQ</sequence>
<dbReference type="InterPro" id="IPR016186">
    <property type="entry name" value="C-type_lectin-like/link_sf"/>
</dbReference>
<dbReference type="Gene3D" id="3.10.100.10">
    <property type="entry name" value="Mannose-Binding Protein A, subunit A"/>
    <property type="match status" value="1"/>
</dbReference>
<feature type="domain" description="C-type lectin" evidence="2">
    <location>
        <begin position="159"/>
        <end position="303"/>
    </location>
</feature>
<feature type="chain" id="PRO_5046117133" description="C-type lectin domain-containing protein" evidence="1">
    <location>
        <begin position="20"/>
        <end position="320"/>
    </location>
</feature>
<keyword evidence="4" id="KW-1185">Reference proteome</keyword>
<evidence type="ECO:0000313" key="4">
    <source>
        <dbReference type="Proteomes" id="UP001225072"/>
    </source>
</evidence>
<comment type="caution">
    <text evidence="3">The sequence shown here is derived from an EMBL/GenBank/DDBJ whole genome shotgun (WGS) entry which is preliminary data.</text>
</comment>